<keyword evidence="8 10" id="KW-0378">Hydrolase</keyword>
<dbReference type="PATRIC" id="fig|1122148.6.peg.990"/>
<organism evidence="13 14">
    <name type="scientific">Fructilactobacillus lindneri DSM 20690 = JCM 11027</name>
    <dbReference type="NCBI Taxonomy" id="1122148"/>
    <lineage>
        <taxon>Bacteria</taxon>
        <taxon>Bacillati</taxon>
        <taxon>Bacillota</taxon>
        <taxon>Bacilli</taxon>
        <taxon>Lactobacillales</taxon>
        <taxon>Lactobacillaceae</taxon>
        <taxon>Fructilactobacillus</taxon>
    </lineage>
</organism>
<reference evidence="13 14" key="1">
    <citation type="journal article" date="2015" name="Genome Announc.">
        <title>Expanding the biotechnology potential of lactobacilli through comparative genomics of 213 strains and associated genera.</title>
        <authorList>
            <person name="Sun Z."/>
            <person name="Harris H.M."/>
            <person name="McCann A."/>
            <person name="Guo C."/>
            <person name="Argimon S."/>
            <person name="Zhang W."/>
            <person name="Yang X."/>
            <person name="Jeffery I.B."/>
            <person name="Cooney J.C."/>
            <person name="Kagawa T.F."/>
            <person name="Liu W."/>
            <person name="Song Y."/>
            <person name="Salvetti E."/>
            <person name="Wrobel A."/>
            <person name="Rasinkangas P."/>
            <person name="Parkhill J."/>
            <person name="Rea M.C."/>
            <person name="O'Sullivan O."/>
            <person name="Ritari J."/>
            <person name="Douillard F.P."/>
            <person name="Paul Ross R."/>
            <person name="Yang R."/>
            <person name="Briner A.E."/>
            <person name="Felis G.E."/>
            <person name="de Vos W.M."/>
            <person name="Barrangou R."/>
            <person name="Klaenhammer T.R."/>
            <person name="Caufield P.W."/>
            <person name="Cui Y."/>
            <person name="Zhang H."/>
            <person name="O'Toole P.W."/>
        </authorList>
    </citation>
    <scope>NUCLEOTIDE SEQUENCE [LARGE SCALE GENOMIC DNA]</scope>
    <source>
        <strain evidence="13 14">DSM 20690</strain>
    </source>
</reference>
<protein>
    <recommendedName>
        <fullName evidence="5 10">Proline iminopeptidase</fullName>
        <shortName evidence="10">PIP</shortName>
        <ecNumber evidence="4 10">3.4.11.5</ecNumber>
    </recommendedName>
    <alternativeName>
        <fullName evidence="9 10">Prolyl aminopeptidase</fullName>
    </alternativeName>
</protein>
<evidence type="ECO:0000256" key="2">
    <source>
        <dbReference type="ARBA" id="ARBA00004196"/>
    </source>
</evidence>
<accession>A0A0R2JND6</accession>
<dbReference type="Gene3D" id="3.40.50.1820">
    <property type="entry name" value="alpha/beta hydrolase"/>
    <property type="match status" value="1"/>
</dbReference>
<dbReference type="SUPFAM" id="SSF53474">
    <property type="entry name" value="alpha/beta-Hydrolases"/>
    <property type="match status" value="1"/>
</dbReference>
<evidence type="ECO:0000256" key="8">
    <source>
        <dbReference type="ARBA" id="ARBA00022801"/>
    </source>
</evidence>
<dbReference type="PANTHER" id="PTHR43798:SF31">
    <property type="entry name" value="AB HYDROLASE SUPERFAMILY PROTEIN YCLE"/>
    <property type="match status" value="1"/>
</dbReference>
<evidence type="ECO:0000256" key="10">
    <source>
        <dbReference type="PIRNR" id="PIRNR005539"/>
    </source>
</evidence>
<evidence type="ECO:0000313" key="14">
    <source>
        <dbReference type="Proteomes" id="UP000051565"/>
    </source>
</evidence>
<name>A0A0R2JND6_9LACO</name>
<dbReference type="InterPro" id="IPR029058">
    <property type="entry name" value="AB_hydrolase_fold"/>
</dbReference>
<comment type="subcellular location">
    <subcellularLocation>
        <location evidence="2">Cell envelope</location>
    </subcellularLocation>
</comment>
<dbReference type="GO" id="GO:0030313">
    <property type="term" value="C:cell envelope"/>
    <property type="evidence" value="ECO:0007669"/>
    <property type="project" value="UniProtKB-SubCell"/>
</dbReference>
<dbReference type="EC" id="3.4.11.5" evidence="4 10"/>
<sequence length="305" mass="35066">MKQGTKIITLDNGYHLWTNTQGEGDIHLLALHGGPGGTHEYWEDTAKQLKKQGLNVQVHMYDQLGSWYSDTPDWDDPEVAKNIETYEYFVDEVEEVRQKLGIDKFYLIGQSWGGALVQMYAAKYGDHLKGAIISSMVDRIDDYTKHLNQIRKEALTPDELAYMQKCETENNYDNDRYQKLVQKLNDQYVDRKKPAAIAHLIDTMSVPLYNAFQGDNEFVITGKLKDWNFTDHLKDIKVPTLVTFGEHETMPMETGKRMAKMIPNAQFVSTPEGGHHHMIDNAPVYYDHLATFIKQVENGTFNQNK</sequence>
<evidence type="ECO:0000256" key="11">
    <source>
        <dbReference type="PIRSR" id="PIRSR005539-1"/>
    </source>
</evidence>
<dbReference type="AlphaFoldDB" id="A0A0R2JND6"/>
<keyword evidence="6 10" id="KW-0031">Aminopeptidase</keyword>
<comment type="function">
    <text evidence="10">Releases the N-terminal proline from various substrates.</text>
</comment>
<dbReference type="InterPro" id="IPR002410">
    <property type="entry name" value="Peptidase_S33"/>
</dbReference>
<dbReference type="Pfam" id="PF00561">
    <property type="entry name" value="Abhydrolase_1"/>
    <property type="match status" value="1"/>
</dbReference>
<dbReference type="GO" id="GO:0016020">
    <property type="term" value="C:membrane"/>
    <property type="evidence" value="ECO:0007669"/>
    <property type="project" value="TreeGrafter"/>
</dbReference>
<keyword evidence="14" id="KW-1185">Reference proteome</keyword>
<feature type="active site" evidence="11">
    <location>
        <position position="248"/>
    </location>
</feature>
<gene>
    <name evidence="13" type="ORF">IV52_GL000965</name>
</gene>
<evidence type="ECO:0000256" key="4">
    <source>
        <dbReference type="ARBA" id="ARBA00012568"/>
    </source>
</evidence>
<comment type="catalytic activity">
    <reaction evidence="1 10">
        <text>Release of N-terminal proline from a peptide.</text>
        <dbReference type="EC" id="3.4.11.5"/>
    </reaction>
</comment>
<evidence type="ECO:0000313" key="13">
    <source>
        <dbReference type="EMBL" id="KRN78688.1"/>
    </source>
</evidence>
<evidence type="ECO:0000256" key="5">
    <source>
        <dbReference type="ARBA" id="ARBA00021843"/>
    </source>
</evidence>
<evidence type="ECO:0000256" key="1">
    <source>
        <dbReference type="ARBA" id="ARBA00001585"/>
    </source>
</evidence>
<dbReference type="PANTHER" id="PTHR43798">
    <property type="entry name" value="MONOACYLGLYCEROL LIPASE"/>
    <property type="match status" value="1"/>
</dbReference>
<dbReference type="NCBIfam" id="TIGR01250">
    <property type="entry name" value="pro_imino_pep_2"/>
    <property type="match status" value="1"/>
</dbReference>
<dbReference type="EMBL" id="JQBT01000033">
    <property type="protein sequence ID" value="KRN78688.1"/>
    <property type="molecule type" value="Genomic_DNA"/>
</dbReference>
<comment type="similarity">
    <text evidence="3 10">Belongs to the peptidase S33 family.</text>
</comment>
<feature type="active site" description="Proton donor" evidence="11">
    <location>
        <position position="275"/>
    </location>
</feature>
<dbReference type="InterPro" id="IPR000073">
    <property type="entry name" value="AB_hydrolase_1"/>
</dbReference>
<dbReference type="STRING" id="53444.AYR59_03285"/>
<dbReference type="RefSeq" id="WP_054645924.1">
    <property type="nucleotide sequence ID" value="NZ_FUXS01000002.1"/>
</dbReference>
<feature type="domain" description="AB hydrolase-1" evidence="12">
    <location>
        <begin position="27"/>
        <end position="281"/>
    </location>
</feature>
<keyword evidence="7 10" id="KW-0645">Protease</keyword>
<evidence type="ECO:0000256" key="3">
    <source>
        <dbReference type="ARBA" id="ARBA00010088"/>
    </source>
</evidence>
<dbReference type="GeneID" id="61249900"/>
<evidence type="ECO:0000256" key="9">
    <source>
        <dbReference type="ARBA" id="ARBA00029605"/>
    </source>
</evidence>
<feature type="active site" description="Nucleophile" evidence="11">
    <location>
        <position position="111"/>
    </location>
</feature>
<dbReference type="PIRSF" id="PIRSF005539">
    <property type="entry name" value="Pept_S33_TRI_F1"/>
    <property type="match status" value="1"/>
</dbReference>
<dbReference type="GO" id="GO:0004177">
    <property type="term" value="F:aminopeptidase activity"/>
    <property type="evidence" value="ECO:0007669"/>
    <property type="project" value="UniProtKB-KW"/>
</dbReference>
<dbReference type="PRINTS" id="PR00793">
    <property type="entry name" value="PROAMNOPTASE"/>
</dbReference>
<dbReference type="InterPro" id="IPR050266">
    <property type="entry name" value="AB_hydrolase_sf"/>
</dbReference>
<dbReference type="Proteomes" id="UP000051565">
    <property type="component" value="Unassembled WGS sequence"/>
</dbReference>
<evidence type="ECO:0000256" key="7">
    <source>
        <dbReference type="ARBA" id="ARBA00022670"/>
    </source>
</evidence>
<dbReference type="OrthoDB" id="9796770at2"/>
<proteinExistence type="inferred from homology"/>
<dbReference type="GO" id="GO:0006508">
    <property type="term" value="P:proteolysis"/>
    <property type="evidence" value="ECO:0007669"/>
    <property type="project" value="UniProtKB-KW"/>
</dbReference>
<dbReference type="InterPro" id="IPR005945">
    <property type="entry name" value="Pro_imino_pep"/>
</dbReference>
<evidence type="ECO:0000256" key="6">
    <source>
        <dbReference type="ARBA" id="ARBA00022438"/>
    </source>
</evidence>
<evidence type="ECO:0000259" key="12">
    <source>
        <dbReference type="Pfam" id="PF00561"/>
    </source>
</evidence>
<comment type="caution">
    <text evidence="13">The sequence shown here is derived from an EMBL/GenBank/DDBJ whole genome shotgun (WGS) entry which is preliminary data.</text>
</comment>